<organism evidence="3 4">
    <name type="scientific">Kribbella jejuensis</name>
    <dbReference type="NCBI Taxonomy" id="236068"/>
    <lineage>
        <taxon>Bacteria</taxon>
        <taxon>Bacillati</taxon>
        <taxon>Actinomycetota</taxon>
        <taxon>Actinomycetes</taxon>
        <taxon>Propionibacteriales</taxon>
        <taxon>Kribbellaceae</taxon>
        <taxon>Kribbella</taxon>
    </lineage>
</organism>
<feature type="region of interest" description="Disordered" evidence="1">
    <location>
        <begin position="226"/>
        <end position="250"/>
    </location>
</feature>
<name>A0A542ESR2_9ACTN</name>
<gene>
    <name evidence="3" type="ORF">FB475_2533</name>
</gene>
<evidence type="ECO:0000313" key="3">
    <source>
        <dbReference type="EMBL" id="TQJ18398.1"/>
    </source>
</evidence>
<dbReference type="OrthoDB" id="3820738at2"/>
<feature type="transmembrane region" description="Helical" evidence="2">
    <location>
        <begin position="201"/>
        <end position="218"/>
    </location>
</feature>
<evidence type="ECO:0000256" key="1">
    <source>
        <dbReference type="SAM" id="MobiDB-lite"/>
    </source>
</evidence>
<dbReference type="InterPro" id="IPR009339">
    <property type="entry name" value="DUF998"/>
</dbReference>
<dbReference type="RefSeq" id="WP_141855584.1">
    <property type="nucleotide sequence ID" value="NZ_BAAAKA010000016.1"/>
</dbReference>
<feature type="transmembrane region" description="Helical" evidence="2">
    <location>
        <begin position="53"/>
        <end position="71"/>
    </location>
</feature>
<protein>
    <submittedName>
        <fullName evidence="3">Uncharacterized protein DUF998</fullName>
    </submittedName>
</protein>
<dbReference type="Pfam" id="PF06197">
    <property type="entry name" value="DUF998"/>
    <property type="match status" value="1"/>
</dbReference>
<comment type="caution">
    <text evidence="3">The sequence shown here is derived from an EMBL/GenBank/DDBJ whole genome shotgun (WGS) entry which is preliminary data.</text>
</comment>
<sequence length="250" mass="25824">MAHVPYRLVRNLMLAAAVLYCSLLLEAAAGFPLDVHSSFLSELGALDQPTSLLARAMDLSTGVLLLLAVQLARPTVRGRRELAGLLLSTAAFGLGTLFDSLSPMDCAPSASAACRAAEANGQTGVDLVLHEVTSTIAGIGSIATGVFAVVVLRRAGWGGPWSKVVAGLAAAVAMSQTWLGLQTGRDVLMGDELDAPGVLQRVSVLLVCLMLATLLPALRHACGDEHDVDRGARPGRNSGGVRPGRRVAAG</sequence>
<keyword evidence="2" id="KW-0812">Transmembrane</keyword>
<reference evidence="3 4" key="1">
    <citation type="submission" date="2019-06" db="EMBL/GenBank/DDBJ databases">
        <title>Sequencing the genomes of 1000 actinobacteria strains.</title>
        <authorList>
            <person name="Klenk H.-P."/>
        </authorList>
    </citation>
    <scope>NUCLEOTIDE SEQUENCE [LARGE SCALE GENOMIC DNA]</scope>
    <source>
        <strain evidence="3 4">DSM 17305</strain>
    </source>
</reference>
<dbReference type="Proteomes" id="UP000316298">
    <property type="component" value="Unassembled WGS sequence"/>
</dbReference>
<dbReference type="AlphaFoldDB" id="A0A542ESR2"/>
<accession>A0A542ESR2</accession>
<dbReference type="EMBL" id="VFMM01000001">
    <property type="protein sequence ID" value="TQJ18398.1"/>
    <property type="molecule type" value="Genomic_DNA"/>
</dbReference>
<feature type="transmembrane region" description="Helical" evidence="2">
    <location>
        <begin position="132"/>
        <end position="152"/>
    </location>
</feature>
<evidence type="ECO:0000313" key="4">
    <source>
        <dbReference type="Proteomes" id="UP000316298"/>
    </source>
</evidence>
<proteinExistence type="predicted"/>
<keyword evidence="4" id="KW-1185">Reference proteome</keyword>
<keyword evidence="2" id="KW-1133">Transmembrane helix</keyword>
<feature type="transmembrane region" description="Helical" evidence="2">
    <location>
        <begin position="164"/>
        <end position="181"/>
    </location>
</feature>
<evidence type="ECO:0000256" key="2">
    <source>
        <dbReference type="SAM" id="Phobius"/>
    </source>
</evidence>
<feature type="transmembrane region" description="Helical" evidence="2">
    <location>
        <begin position="83"/>
        <end position="101"/>
    </location>
</feature>
<keyword evidence="2" id="KW-0472">Membrane</keyword>